<dbReference type="KEGG" id="pbn:PADG_04514"/>
<dbReference type="VEuPathDB" id="FungiDB:PADG_04514"/>
<accession>C1GBZ2</accession>
<reference evidence="2 3" key="1">
    <citation type="journal article" date="2011" name="PLoS Genet.">
        <title>Comparative genomic analysis of human fungal pathogens causing paracoccidioidomycosis.</title>
        <authorList>
            <person name="Desjardins C.A."/>
            <person name="Champion M.D."/>
            <person name="Holder J.W."/>
            <person name="Muszewska A."/>
            <person name="Goldberg J."/>
            <person name="Bailao A.M."/>
            <person name="Brigido M.M."/>
            <person name="Ferreira M.E."/>
            <person name="Garcia A.M."/>
            <person name="Grynberg M."/>
            <person name="Gujja S."/>
            <person name="Heiman D.I."/>
            <person name="Henn M.R."/>
            <person name="Kodira C.D."/>
            <person name="Leon-Narvaez H."/>
            <person name="Longo L.V."/>
            <person name="Ma L.J."/>
            <person name="Malavazi I."/>
            <person name="Matsuo A.L."/>
            <person name="Morais F.V."/>
            <person name="Pereira M."/>
            <person name="Rodriguez-Brito S."/>
            <person name="Sakthikumar S."/>
            <person name="Salem-Izacc S.M."/>
            <person name="Sykes S.M."/>
            <person name="Teixeira M.M."/>
            <person name="Vallejo M.C."/>
            <person name="Walter M.E."/>
            <person name="Yandava C."/>
            <person name="Young S."/>
            <person name="Zeng Q."/>
            <person name="Zucker J."/>
            <person name="Felipe M.S."/>
            <person name="Goldman G.H."/>
            <person name="Haas B.J."/>
            <person name="McEwen J.G."/>
            <person name="Nino-Vega G."/>
            <person name="Puccia R."/>
            <person name="San-Blas G."/>
            <person name="Soares C.M."/>
            <person name="Birren B.W."/>
            <person name="Cuomo C.A."/>
        </authorList>
    </citation>
    <scope>NUCLEOTIDE SEQUENCE [LARGE SCALE GENOMIC DNA]</scope>
    <source>
        <strain evidence="2 3">Pb18</strain>
    </source>
</reference>
<dbReference type="AlphaFoldDB" id="C1GBZ2"/>
<proteinExistence type="predicted"/>
<protein>
    <submittedName>
        <fullName evidence="2">Uncharacterized protein</fullName>
    </submittedName>
</protein>
<dbReference type="EMBL" id="KN275961">
    <property type="protein sequence ID" value="EEH48435.1"/>
    <property type="molecule type" value="Genomic_DNA"/>
</dbReference>
<organism evidence="2 3">
    <name type="scientific">Paracoccidioides brasiliensis (strain Pb18)</name>
    <dbReference type="NCBI Taxonomy" id="502780"/>
    <lineage>
        <taxon>Eukaryota</taxon>
        <taxon>Fungi</taxon>
        <taxon>Dikarya</taxon>
        <taxon>Ascomycota</taxon>
        <taxon>Pezizomycotina</taxon>
        <taxon>Eurotiomycetes</taxon>
        <taxon>Eurotiomycetidae</taxon>
        <taxon>Onygenales</taxon>
        <taxon>Ajellomycetaceae</taxon>
        <taxon>Paracoccidioides</taxon>
    </lineage>
</organism>
<evidence type="ECO:0000313" key="3">
    <source>
        <dbReference type="Proteomes" id="UP000001628"/>
    </source>
</evidence>
<keyword evidence="3" id="KW-1185">Reference proteome</keyword>
<dbReference type="InParanoid" id="C1GBZ2"/>
<gene>
    <name evidence="2" type="ORF">PADG_04514</name>
</gene>
<dbReference type="HOGENOM" id="CLU_3032996_0_0_1"/>
<dbReference type="Proteomes" id="UP000001628">
    <property type="component" value="Unassembled WGS sequence"/>
</dbReference>
<evidence type="ECO:0000313" key="2">
    <source>
        <dbReference type="EMBL" id="EEH48435.1"/>
    </source>
</evidence>
<sequence>MNGNIAGSLLFHWKDAPVHRPGLRVLLGIAEQEEMKEWKGGSHSGSVDEDESLCS</sequence>
<evidence type="ECO:0000256" key="1">
    <source>
        <dbReference type="SAM" id="MobiDB-lite"/>
    </source>
</evidence>
<dbReference type="RefSeq" id="XP_010760283.1">
    <property type="nucleotide sequence ID" value="XM_010761981.1"/>
</dbReference>
<name>C1GBZ2_PARBD</name>
<feature type="region of interest" description="Disordered" evidence="1">
    <location>
        <begin position="36"/>
        <end position="55"/>
    </location>
</feature>
<dbReference type="GeneID" id="22583620"/>